<dbReference type="OrthoDB" id="5124454at2"/>
<dbReference type="Proteomes" id="UP000183816">
    <property type="component" value="Unassembled WGS sequence"/>
</dbReference>
<organism evidence="1 2">
    <name type="scientific">Streptococcus equinus</name>
    <name type="common">Streptococcus bovis</name>
    <dbReference type="NCBI Taxonomy" id="1335"/>
    <lineage>
        <taxon>Bacteria</taxon>
        <taxon>Bacillati</taxon>
        <taxon>Bacillota</taxon>
        <taxon>Bacilli</taxon>
        <taxon>Lactobacillales</taxon>
        <taxon>Streptococcaceae</taxon>
        <taxon>Streptococcus</taxon>
    </lineage>
</organism>
<evidence type="ECO:0008006" key="3">
    <source>
        <dbReference type="Google" id="ProtNLM"/>
    </source>
</evidence>
<gene>
    <name evidence="1" type="ORF">SAMN05216347_10418</name>
</gene>
<sequence>MLNILPIGSIVYLKDGSQKLMILNRGVTIKQNGEDVLFDYSSAIYPMGLNPEQIFYFNQEDIDRVVFNGYSDDEEMRFVELYKKWLSENNFKKGNTNN</sequence>
<dbReference type="AlphaFoldDB" id="A0A1H0P5I1"/>
<dbReference type="RefSeq" id="WP_074482458.1">
    <property type="nucleotide sequence ID" value="NZ_FNJK01000004.1"/>
</dbReference>
<dbReference type="Pfam" id="PF13780">
    <property type="entry name" value="DUF4176"/>
    <property type="match status" value="1"/>
</dbReference>
<name>A0A1H0P5I1_STREI</name>
<accession>A0A1H0P5I1</accession>
<dbReference type="EMBL" id="FNJK01000004">
    <property type="protein sequence ID" value="SDO99966.1"/>
    <property type="molecule type" value="Genomic_DNA"/>
</dbReference>
<evidence type="ECO:0000313" key="1">
    <source>
        <dbReference type="EMBL" id="SDO99966.1"/>
    </source>
</evidence>
<proteinExistence type="predicted"/>
<evidence type="ECO:0000313" key="2">
    <source>
        <dbReference type="Proteomes" id="UP000183816"/>
    </source>
</evidence>
<reference evidence="1 2" key="1">
    <citation type="submission" date="2016-10" db="EMBL/GenBank/DDBJ databases">
        <authorList>
            <person name="de Groot N.N."/>
        </authorList>
    </citation>
    <scope>NUCLEOTIDE SEQUENCE [LARGE SCALE GENOMIC DNA]</scope>
    <source>
        <strain evidence="1 2">Sb04</strain>
    </source>
</reference>
<protein>
    <recommendedName>
        <fullName evidence="3">DUF4176 domain-containing protein</fullName>
    </recommendedName>
</protein>
<dbReference type="InterPro" id="IPR025233">
    <property type="entry name" value="DUF4176"/>
</dbReference>